<dbReference type="Pfam" id="PF11162">
    <property type="entry name" value="DUF2946"/>
    <property type="match status" value="1"/>
</dbReference>
<reference evidence="2 3" key="1">
    <citation type="submission" date="2018-10" db="EMBL/GenBank/DDBJ databases">
        <title>Genomic Encyclopedia of Archaeal and Bacterial Type Strains, Phase II (KMG-II): from individual species to whole genera.</title>
        <authorList>
            <person name="Goeker M."/>
        </authorList>
    </citation>
    <scope>NUCLEOTIDE SEQUENCE [LARGE SCALE GENOMIC DNA]</scope>
    <source>
        <strain evidence="2 3">DSM 25217</strain>
    </source>
</reference>
<dbReference type="EMBL" id="REFR01000011">
    <property type="protein sequence ID" value="RMB08196.1"/>
    <property type="molecule type" value="Genomic_DNA"/>
</dbReference>
<organism evidence="2 3">
    <name type="scientific">Eilatimonas milleporae</name>
    <dbReference type="NCBI Taxonomy" id="911205"/>
    <lineage>
        <taxon>Bacteria</taxon>
        <taxon>Pseudomonadati</taxon>
        <taxon>Pseudomonadota</taxon>
        <taxon>Alphaproteobacteria</taxon>
        <taxon>Kordiimonadales</taxon>
        <taxon>Kordiimonadaceae</taxon>
        <taxon>Eilatimonas</taxon>
    </lineage>
</organism>
<dbReference type="InParanoid" id="A0A3M0CML5"/>
<dbReference type="InterPro" id="IPR021333">
    <property type="entry name" value="DUF2946"/>
</dbReference>
<gene>
    <name evidence="2" type="ORF">BXY39_2292</name>
</gene>
<name>A0A3M0CML5_9PROT</name>
<protein>
    <recommendedName>
        <fullName evidence="4">DUF2946 family protein</fullName>
    </recommendedName>
</protein>
<sequence length="173" mass="17217">MTRAVHGRCCCVMGLHRMETCGVFSTGLAGPPCYGQGMGRLLRNPLLRAAAFLAVLAQTLLSGLASAGAASGMDGAGFWCAPYAPQASPAAERAVQTVMVLAGDSVPDDGGDTPPGGHCPLCIVAHAMPLAVPVTLDPPAASPADPVAPLGRIAATPYPQGPPLGGRAPPVSA</sequence>
<proteinExistence type="predicted"/>
<dbReference type="AlphaFoldDB" id="A0A3M0CML5"/>
<evidence type="ECO:0008006" key="4">
    <source>
        <dbReference type="Google" id="ProtNLM"/>
    </source>
</evidence>
<feature type="region of interest" description="Disordered" evidence="1">
    <location>
        <begin position="141"/>
        <end position="173"/>
    </location>
</feature>
<comment type="caution">
    <text evidence="2">The sequence shown here is derived from an EMBL/GenBank/DDBJ whole genome shotgun (WGS) entry which is preliminary data.</text>
</comment>
<evidence type="ECO:0000313" key="2">
    <source>
        <dbReference type="EMBL" id="RMB08196.1"/>
    </source>
</evidence>
<dbReference type="Proteomes" id="UP000271227">
    <property type="component" value="Unassembled WGS sequence"/>
</dbReference>
<evidence type="ECO:0000256" key="1">
    <source>
        <dbReference type="SAM" id="MobiDB-lite"/>
    </source>
</evidence>
<accession>A0A3M0CML5</accession>
<evidence type="ECO:0000313" key="3">
    <source>
        <dbReference type="Proteomes" id="UP000271227"/>
    </source>
</evidence>
<keyword evidence="3" id="KW-1185">Reference proteome</keyword>